<reference evidence="2 3" key="1">
    <citation type="submission" date="2017-03" db="EMBL/GenBank/DDBJ databases">
        <title>Genomes of endolithic fungi from Antarctica.</title>
        <authorList>
            <person name="Coleine C."/>
            <person name="Masonjones S."/>
            <person name="Stajich J.E."/>
        </authorList>
    </citation>
    <scope>NUCLEOTIDE SEQUENCE [LARGE SCALE GENOMIC DNA]</scope>
    <source>
        <strain evidence="2 3">CCFEE 6314</strain>
    </source>
</reference>
<name>A0A438N9M9_EXOME</name>
<evidence type="ECO:0000313" key="3">
    <source>
        <dbReference type="Proteomes" id="UP000288859"/>
    </source>
</evidence>
<feature type="compositionally biased region" description="Basic residues" evidence="1">
    <location>
        <begin position="15"/>
        <end position="24"/>
    </location>
</feature>
<gene>
    <name evidence="2" type="ORF">B0A52_03674</name>
</gene>
<proteinExistence type="predicted"/>
<dbReference type="EMBL" id="NAJM01000012">
    <property type="protein sequence ID" value="RVX72485.1"/>
    <property type="molecule type" value="Genomic_DNA"/>
</dbReference>
<sequence length="188" mass="20793">MSSVSRGARAVARPLRQHFQRTPRRFASDHASHGHGHGAGHGESAFHAESGPATESFGRGFYISIASIPIFYVLYSVASSPKDNVISRLIKTFETSQEEESRKNVIHTTMMEQAAADRQLFAGSPRDTTGSPMRYPEAFNVRSPWNVAAGRDSVDLSALTAHYKEQDRLQEEARLSRLKDGKVVTAYD</sequence>
<feature type="region of interest" description="Disordered" evidence="1">
    <location>
        <begin position="1"/>
        <end position="50"/>
    </location>
</feature>
<dbReference type="PANTHER" id="PTHR42100">
    <property type="entry name" value="OXIDOREDUCTASE 178 KDA SUBUNIT, PUTATIVE (AFU_ORTHOLOGUE AFUA_8G04320)-RELATED"/>
    <property type="match status" value="1"/>
</dbReference>
<comment type="caution">
    <text evidence="2">The sequence shown here is derived from an EMBL/GenBank/DDBJ whole genome shotgun (WGS) entry which is preliminary data.</text>
</comment>
<accession>A0A438N9M9</accession>
<evidence type="ECO:0000313" key="2">
    <source>
        <dbReference type="EMBL" id="RVX72485.1"/>
    </source>
</evidence>
<evidence type="ECO:0008006" key="4">
    <source>
        <dbReference type="Google" id="ProtNLM"/>
    </source>
</evidence>
<dbReference type="Proteomes" id="UP000288859">
    <property type="component" value="Unassembled WGS sequence"/>
</dbReference>
<dbReference type="InterPro" id="IPR034444">
    <property type="entry name" value="Nuo17.8"/>
</dbReference>
<dbReference type="PANTHER" id="PTHR42100:SF1">
    <property type="entry name" value="OXIDOREDUCTASE 178 KDA SUBUNIT, PUTATIVE (AFU_ORTHOLOGUE AFUA_8G04320)-RELATED"/>
    <property type="match status" value="1"/>
</dbReference>
<dbReference type="VEuPathDB" id="FungiDB:PV10_07567"/>
<organism evidence="2 3">
    <name type="scientific">Exophiala mesophila</name>
    <name type="common">Black yeast-like fungus</name>
    <dbReference type="NCBI Taxonomy" id="212818"/>
    <lineage>
        <taxon>Eukaryota</taxon>
        <taxon>Fungi</taxon>
        <taxon>Dikarya</taxon>
        <taxon>Ascomycota</taxon>
        <taxon>Pezizomycotina</taxon>
        <taxon>Eurotiomycetes</taxon>
        <taxon>Chaetothyriomycetidae</taxon>
        <taxon>Chaetothyriales</taxon>
        <taxon>Herpotrichiellaceae</taxon>
        <taxon>Exophiala</taxon>
    </lineage>
</organism>
<dbReference type="AlphaFoldDB" id="A0A438N9M9"/>
<protein>
    <recommendedName>
        <fullName evidence="4">NADH-ubiquinone oxidoreductase 17.8 kDa subunit, mitochondrial</fullName>
    </recommendedName>
</protein>
<dbReference type="OrthoDB" id="2120038at2759"/>
<evidence type="ECO:0000256" key="1">
    <source>
        <dbReference type="SAM" id="MobiDB-lite"/>
    </source>
</evidence>
<dbReference type="GO" id="GO:0005739">
    <property type="term" value="C:mitochondrion"/>
    <property type="evidence" value="ECO:0007669"/>
    <property type="project" value="InterPro"/>
</dbReference>